<dbReference type="PRINTS" id="PR01264">
    <property type="entry name" value="MECHCHANNEL"/>
</dbReference>
<keyword evidence="11" id="KW-1185">Reference proteome</keyword>
<evidence type="ECO:0000256" key="9">
    <source>
        <dbReference type="HAMAP-Rule" id="MF_00115"/>
    </source>
</evidence>
<comment type="subunit">
    <text evidence="9">Homopentamer.</text>
</comment>
<keyword evidence="4 9" id="KW-0812">Transmembrane</keyword>
<evidence type="ECO:0000256" key="6">
    <source>
        <dbReference type="ARBA" id="ARBA00023065"/>
    </source>
</evidence>
<dbReference type="Proteomes" id="UP001596310">
    <property type="component" value="Unassembled WGS sequence"/>
</dbReference>
<proteinExistence type="inferred from homology"/>
<comment type="caution">
    <text evidence="10">The sequence shown here is derived from an EMBL/GenBank/DDBJ whole genome shotgun (WGS) entry which is preliminary data.</text>
</comment>
<keyword evidence="7 9" id="KW-0472">Membrane</keyword>
<dbReference type="Gene3D" id="1.10.1200.120">
    <property type="entry name" value="Large-conductance mechanosensitive channel, MscL, domain 1"/>
    <property type="match status" value="1"/>
</dbReference>
<dbReference type="InterPro" id="IPR037673">
    <property type="entry name" value="MSC/AndL"/>
</dbReference>
<dbReference type="RefSeq" id="WP_125597104.1">
    <property type="nucleotide sequence ID" value="NZ_JBHSSM010000024.1"/>
</dbReference>
<feature type="transmembrane region" description="Helical" evidence="9">
    <location>
        <begin position="12"/>
        <end position="32"/>
    </location>
</feature>
<reference evidence="11" key="1">
    <citation type="journal article" date="2019" name="Int. J. Syst. Evol. Microbiol.">
        <title>The Global Catalogue of Microorganisms (GCM) 10K type strain sequencing project: providing services to taxonomists for standard genome sequencing and annotation.</title>
        <authorList>
            <consortium name="The Broad Institute Genomics Platform"/>
            <consortium name="The Broad Institute Genome Sequencing Center for Infectious Disease"/>
            <person name="Wu L."/>
            <person name="Ma J."/>
        </authorList>
    </citation>
    <scope>NUCLEOTIDE SEQUENCE [LARGE SCALE GENOMIC DNA]</scope>
    <source>
        <strain evidence="11">CCM 8897</strain>
    </source>
</reference>
<organism evidence="10 11">
    <name type="scientific">Lapidilactobacillus achengensis</name>
    <dbReference type="NCBI Taxonomy" id="2486000"/>
    <lineage>
        <taxon>Bacteria</taxon>
        <taxon>Bacillati</taxon>
        <taxon>Bacillota</taxon>
        <taxon>Bacilli</taxon>
        <taxon>Lactobacillales</taxon>
        <taxon>Lactobacillaceae</taxon>
        <taxon>Lapidilactobacillus</taxon>
    </lineage>
</organism>
<evidence type="ECO:0000256" key="3">
    <source>
        <dbReference type="ARBA" id="ARBA00022475"/>
    </source>
</evidence>
<dbReference type="InterPro" id="IPR036019">
    <property type="entry name" value="MscL_channel"/>
</dbReference>
<keyword evidence="5 9" id="KW-1133">Transmembrane helix</keyword>
<evidence type="ECO:0000256" key="1">
    <source>
        <dbReference type="ARBA" id="ARBA00004141"/>
    </source>
</evidence>
<dbReference type="PANTHER" id="PTHR30266:SF2">
    <property type="entry name" value="LARGE-CONDUCTANCE MECHANOSENSITIVE CHANNEL"/>
    <property type="match status" value="1"/>
</dbReference>
<protein>
    <recommendedName>
        <fullName evidence="9">Large-conductance mechanosensitive channel</fullName>
    </recommendedName>
</protein>
<keyword evidence="2 9" id="KW-0813">Transport</keyword>
<dbReference type="SUPFAM" id="SSF81330">
    <property type="entry name" value="Gated mechanosensitive channel"/>
    <property type="match status" value="1"/>
</dbReference>
<feature type="transmembrane region" description="Helical" evidence="9">
    <location>
        <begin position="73"/>
        <end position="90"/>
    </location>
</feature>
<sequence>MIKEFREFISRGSVIDMAIGVLIGGAFNGLVASLTKNVLSPLIGIFTRSVDLSSISFQVGAAKFTIGSFLNDVIQFLIMMFVIFLIVKSFNKLRNLTTQPAEPEPEVIPADEQYLKEIRDLLAAQQATKVEQPSEHHQS</sequence>
<gene>
    <name evidence="9 10" type="primary">mscL</name>
    <name evidence="10" type="ORF">ACFQHW_11360</name>
</gene>
<evidence type="ECO:0000256" key="5">
    <source>
        <dbReference type="ARBA" id="ARBA00022989"/>
    </source>
</evidence>
<comment type="similarity">
    <text evidence="9">Belongs to the MscL family.</text>
</comment>
<keyword evidence="6 9" id="KW-0406">Ion transport</keyword>
<evidence type="ECO:0000256" key="8">
    <source>
        <dbReference type="ARBA" id="ARBA00023303"/>
    </source>
</evidence>
<evidence type="ECO:0000313" key="11">
    <source>
        <dbReference type="Proteomes" id="UP001596310"/>
    </source>
</evidence>
<accession>A0ABW1USA3</accession>
<dbReference type="Pfam" id="PF01741">
    <property type="entry name" value="MscL"/>
    <property type="match status" value="1"/>
</dbReference>
<dbReference type="PANTHER" id="PTHR30266">
    <property type="entry name" value="MECHANOSENSITIVE CHANNEL MSCL"/>
    <property type="match status" value="1"/>
</dbReference>
<evidence type="ECO:0000256" key="2">
    <source>
        <dbReference type="ARBA" id="ARBA00022448"/>
    </source>
</evidence>
<evidence type="ECO:0000256" key="4">
    <source>
        <dbReference type="ARBA" id="ARBA00022692"/>
    </source>
</evidence>
<dbReference type="HAMAP" id="MF_00115">
    <property type="entry name" value="MscL"/>
    <property type="match status" value="1"/>
</dbReference>
<keyword evidence="3 9" id="KW-1003">Cell membrane</keyword>
<evidence type="ECO:0000256" key="7">
    <source>
        <dbReference type="ARBA" id="ARBA00023136"/>
    </source>
</evidence>
<name>A0ABW1USA3_9LACO</name>
<dbReference type="InterPro" id="IPR001185">
    <property type="entry name" value="MS_channel"/>
</dbReference>
<comment type="function">
    <text evidence="9">Channel that opens in response to stretch forces in the membrane lipid bilayer. May participate in the regulation of osmotic pressure changes within the cell.</text>
</comment>
<dbReference type="EMBL" id="JBHSSM010000024">
    <property type="protein sequence ID" value="MFC6316163.1"/>
    <property type="molecule type" value="Genomic_DNA"/>
</dbReference>
<comment type="subcellular location">
    <subcellularLocation>
        <location evidence="9">Cell membrane</location>
        <topology evidence="9">Multi-pass membrane protein</topology>
    </subcellularLocation>
    <subcellularLocation>
        <location evidence="1">Membrane</location>
        <topology evidence="1">Multi-pass membrane protein</topology>
    </subcellularLocation>
</comment>
<dbReference type="NCBIfam" id="TIGR00220">
    <property type="entry name" value="mscL"/>
    <property type="match status" value="1"/>
</dbReference>
<keyword evidence="8 9" id="KW-0407">Ion channel</keyword>
<evidence type="ECO:0000313" key="10">
    <source>
        <dbReference type="EMBL" id="MFC6316163.1"/>
    </source>
</evidence>